<gene>
    <name evidence="2" type="ORF">BJX63DRAFT_19695</name>
</gene>
<protein>
    <submittedName>
        <fullName evidence="2">Uncharacterized protein</fullName>
    </submittedName>
</protein>
<sequence>MRSGRGLVSCVRWLRVLPKGADAAKQTKGQVNVRSQGRKNKVRGLRSSNSEPKGLSDQCEHIRQGDRDFERDGRRKSSGTCTPFQDPEPKSTKAVRTLPSTPPWLHSISPDSRASRIFYCFTRAPLLRSPSLSRCAFTTQDL</sequence>
<evidence type="ECO:0000313" key="2">
    <source>
        <dbReference type="EMBL" id="KAL2808780.1"/>
    </source>
</evidence>
<accession>A0ABR4H005</accession>
<feature type="compositionally biased region" description="Basic and acidic residues" evidence="1">
    <location>
        <begin position="58"/>
        <end position="75"/>
    </location>
</feature>
<name>A0ABR4H005_9EURO</name>
<comment type="caution">
    <text evidence="2">The sequence shown here is derived from an EMBL/GenBank/DDBJ whole genome shotgun (WGS) entry which is preliminary data.</text>
</comment>
<dbReference type="EMBL" id="JBFXLT010000104">
    <property type="protein sequence ID" value="KAL2808780.1"/>
    <property type="molecule type" value="Genomic_DNA"/>
</dbReference>
<organism evidence="2 3">
    <name type="scientific">Aspergillus granulosus</name>
    <dbReference type="NCBI Taxonomy" id="176169"/>
    <lineage>
        <taxon>Eukaryota</taxon>
        <taxon>Fungi</taxon>
        <taxon>Dikarya</taxon>
        <taxon>Ascomycota</taxon>
        <taxon>Pezizomycotina</taxon>
        <taxon>Eurotiomycetes</taxon>
        <taxon>Eurotiomycetidae</taxon>
        <taxon>Eurotiales</taxon>
        <taxon>Aspergillaceae</taxon>
        <taxon>Aspergillus</taxon>
        <taxon>Aspergillus subgen. Nidulantes</taxon>
    </lineage>
</organism>
<dbReference type="Proteomes" id="UP001610334">
    <property type="component" value="Unassembled WGS sequence"/>
</dbReference>
<proteinExistence type="predicted"/>
<evidence type="ECO:0000256" key="1">
    <source>
        <dbReference type="SAM" id="MobiDB-lite"/>
    </source>
</evidence>
<reference evidence="2 3" key="1">
    <citation type="submission" date="2024-07" db="EMBL/GenBank/DDBJ databases">
        <title>Section-level genome sequencing and comparative genomics of Aspergillus sections Usti and Cavernicolus.</title>
        <authorList>
            <consortium name="Lawrence Berkeley National Laboratory"/>
            <person name="Nybo J.L."/>
            <person name="Vesth T.C."/>
            <person name="Theobald S."/>
            <person name="Frisvad J.C."/>
            <person name="Larsen T.O."/>
            <person name="Kjaerboelling I."/>
            <person name="Rothschild-Mancinelli K."/>
            <person name="Lyhne E.K."/>
            <person name="Kogle M.E."/>
            <person name="Barry K."/>
            <person name="Clum A."/>
            <person name="Na H."/>
            <person name="Ledsgaard L."/>
            <person name="Lin J."/>
            <person name="Lipzen A."/>
            <person name="Kuo A."/>
            <person name="Riley R."/>
            <person name="Mondo S."/>
            <person name="Labutti K."/>
            <person name="Haridas S."/>
            <person name="Pangalinan J."/>
            <person name="Salamov A.A."/>
            <person name="Simmons B.A."/>
            <person name="Magnuson J.K."/>
            <person name="Chen J."/>
            <person name="Drula E."/>
            <person name="Henrissat B."/>
            <person name="Wiebenga A."/>
            <person name="Lubbers R.J."/>
            <person name="Gomes A.C."/>
            <person name="Makela M.R."/>
            <person name="Stajich J."/>
            <person name="Grigoriev I.V."/>
            <person name="Mortensen U.H."/>
            <person name="De Vries R.P."/>
            <person name="Baker S.E."/>
            <person name="Andersen M.R."/>
        </authorList>
    </citation>
    <scope>NUCLEOTIDE SEQUENCE [LARGE SCALE GENOMIC DNA]</scope>
    <source>
        <strain evidence="2 3">CBS 588.65</strain>
    </source>
</reference>
<feature type="region of interest" description="Disordered" evidence="1">
    <location>
        <begin position="22"/>
        <end position="107"/>
    </location>
</feature>
<keyword evidence="3" id="KW-1185">Reference proteome</keyword>
<evidence type="ECO:0000313" key="3">
    <source>
        <dbReference type="Proteomes" id="UP001610334"/>
    </source>
</evidence>